<accession>A0ABN6VHR5</accession>
<evidence type="ECO:0000313" key="3">
    <source>
        <dbReference type="Proteomes" id="UP001317629"/>
    </source>
</evidence>
<reference evidence="2 3" key="1">
    <citation type="journal article" date="2023" name="Int. J. Syst. Evol. Microbiol.">
        <title>Methylocystis iwaonis sp. nov., a type II methane-oxidizing bacterium from surface soil of a rice paddy field in Japan, and emended description of the genus Methylocystis (ex Whittenbury et al. 1970) Bowman et al. 1993.</title>
        <authorList>
            <person name="Kaise H."/>
            <person name="Sawadogo J.B."/>
            <person name="Alam M.S."/>
            <person name="Ueno C."/>
            <person name="Dianou D."/>
            <person name="Shinjo R."/>
            <person name="Asakawa S."/>
        </authorList>
    </citation>
    <scope>NUCLEOTIDE SEQUENCE [LARGE SCALE GENOMIC DNA]</scope>
    <source>
        <strain evidence="2 3">SS37A-Re</strain>
    </source>
</reference>
<feature type="domain" description="N-acetyltransferase" evidence="1">
    <location>
        <begin position="1"/>
        <end position="145"/>
    </location>
</feature>
<organism evidence="2 3">
    <name type="scientific">Methylocystis iwaonis</name>
    <dbReference type="NCBI Taxonomy" id="2885079"/>
    <lineage>
        <taxon>Bacteria</taxon>
        <taxon>Pseudomonadati</taxon>
        <taxon>Pseudomonadota</taxon>
        <taxon>Alphaproteobacteria</taxon>
        <taxon>Hyphomicrobiales</taxon>
        <taxon>Methylocystaceae</taxon>
        <taxon>Methylocystis</taxon>
    </lineage>
</organism>
<gene>
    <name evidence="2" type="ORF">SS37A_19910</name>
</gene>
<evidence type="ECO:0000313" key="2">
    <source>
        <dbReference type="EMBL" id="BDV34462.1"/>
    </source>
</evidence>
<dbReference type="EMBL" id="AP027142">
    <property type="protein sequence ID" value="BDV34462.1"/>
    <property type="molecule type" value="Genomic_DNA"/>
</dbReference>
<proteinExistence type="predicted"/>
<dbReference type="InterPro" id="IPR016181">
    <property type="entry name" value="Acyl_CoA_acyltransferase"/>
</dbReference>
<dbReference type="PROSITE" id="PS51186">
    <property type="entry name" value="GNAT"/>
    <property type="match status" value="1"/>
</dbReference>
<dbReference type="InterPro" id="IPR000182">
    <property type="entry name" value="GNAT_dom"/>
</dbReference>
<dbReference type="RefSeq" id="WP_281927645.1">
    <property type="nucleotide sequence ID" value="NZ_AP027142.1"/>
</dbReference>
<dbReference type="SUPFAM" id="SSF55729">
    <property type="entry name" value="Acyl-CoA N-acyltransferases (Nat)"/>
    <property type="match status" value="1"/>
</dbReference>
<keyword evidence="3" id="KW-1185">Reference proteome</keyword>
<dbReference type="CDD" id="cd04301">
    <property type="entry name" value="NAT_SF"/>
    <property type="match status" value="1"/>
</dbReference>
<protein>
    <submittedName>
        <fullName evidence="2">GCN5 family N-acetyltransferase</fullName>
    </submittedName>
</protein>
<dbReference type="Gene3D" id="3.40.630.30">
    <property type="match status" value="1"/>
</dbReference>
<name>A0ABN6VHR5_9HYPH</name>
<dbReference type="Pfam" id="PF00583">
    <property type="entry name" value="Acetyltransf_1"/>
    <property type="match status" value="1"/>
</dbReference>
<dbReference type="Proteomes" id="UP001317629">
    <property type="component" value="Chromosome"/>
</dbReference>
<evidence type="ECO:0000259" key="1">
    <source>
        <dbReference type="PROSITE" id="PS51186"/>
    </source>
</evidence>
<sequence length="161" mass="17114">MIIRHEEPSDVCEIRKIVEAAFPTPAEARLVEQLRSDGDAVISMVAVQSGIIVGHVMLSKMDAPFRALGLGPVAVAPDRQRKGIGGSLVRSALKEAEKEGWQGVFVLGDPNLYQKFGFDPALASGFTSPYAGPHLMALSFNRPLPVATGIIDYAPAFAALG</sequence>